<protein>
    <submittedName>
        <fullName evidence="6">TlpA disulfide reductase family protein</fullName>
    </submittedName>
</protein>
<reference evidence="7" key="1">
    <citation type="journal article" date="2019" name="Int. J. Syst. Evol. Microbiol.">
        <title>The Global Catalogue of Microorganisms (GCM) 10K type strain sequencing project: providing services to taxonomists for standard genome sequencing and annotation.</title>
        <authorList>
            <consortium name="The Broad Institute Genomics Platform"/>
            <consortium name="The Broad Institute Genome Sequencing Center for Infectious Disease"/>
            <person name="Wu L."/>
            <person name="Ma J."/>
        </authorList>
    </citation>
    <scope>NUCLEOTIDE SEQUENCE [LARGE SCALE GENOMIC DNA]</scope>
    <source>
        <strain evidence="7">JCM 16722</strain>
    </source>
</reference>
<comment type="caution">
    <text evidence="6">The sequence shown here is derived from an EMBL/GenBank/DDBJ whole genome shotgun (WGS) entry which is preliminary data.</text>
</comment>
<evidence type="ECO:0000256" key="3">
    <source>
        <dbReference type="ARBA" id="ARBA00023157"/>
    </source>
</evidence>
<dbReference type="CDD" id="cd02966">
    <property type="entry name" value="TlpA_like_family"/>
    <property type="match status" value="1"/>
</dbReference>
<dbReference type="InterPro" id="IPR013766">
    <property type="entry name" value="Thioredoxin_domain"/>
</dbReference>
<dbReference type="EMBL" id="BAAAZK010000007">
    <property type="protein sequence ID" value="GAA4178476.1"/>
    <property type="molecule type" value="Genomic_DNA"/>
</dbReference>
<evidence type="ECO:0000313" key="7">
    <source>
        <dbReference type="Proteomes" id="UP001500167"/>
    </source>
</evidence>
<dbReference type="Proteomes" id="UP001500167">
    <property type="component" value="Unassembled WGS sequence"/>
</dbReference>
<evidence type="ECO:0000259" key="5">
    <source>
        <dbReference type="PROSITE" id="PS51352"/>
    </source>
</evidence>
<accession>A0ABP8A624</accession>
<keyword evidence="2" id="KW-0201">Cytochrome c-type biogenesis</keyword>
<name>A0ABP8A624_9SPHI</name>
<dbReference type="SUPFAM" id="SSF52833">
    <property type="entry name" value="Thioredoxin-like"/>
    <property type="match status" value="1"/>
</dbReference>
<evidence type="ECO:0000313" key="6">
    <source>
        <dbReference type="EMBL" id="GAA4178476.1"/>
    </source>
</evidence>
<dbReference type="Gene3D" id="3.40.30.10">
    <property type="entry name" value="Glutaredoxin"/>
    <property type="match status" value="1"/>
</dbReference>
<evidence type="ECO:0000256" key="1">
    <source>
        <dbReference type="ARBA" id="ARBA00004196"/>
    </source>
</evidence>
<comment type="subcellular location">
    <subcellularLocation>
        <location evidence="1">Cell envelope</location>
    </subcellularLocation>
</comment>
<sequence length="381" mass="42948">MKLLVTSILLFLVQLTIGQGLVRIKGSLKNLDNHAINIHYTESGKNKKIQVASSNGTFEASVPIDYAQEINIYPAKYFANAIQLKQSKRYLVAPPIFLFVAPGDEIILTGDAMKMWAADVRGGMFNKELAAFNKKIIPISGEIFAAAAQRQIAKNDDNKAEVSKKSEELSKLAGQKNAILKDYIVNHTDLFSLYLFSQRMGGLQPKEISDLFERYPEDLKSTVYGQKIRDFMTAEAKSSIQSPMIDFKGKTLAGKDFDSKELRGKYVLLDFWGSWCQPCRKSHPHLLALYNQYKPKGFEIVGIAKERGADPISSWEKAVKEDNIQWIHLLHNQLQEQRDLIKEYSITAFPTKILIDPNGTIIWKGVGDQGDDLDKQLAKIF</sequence>
<dbReference type="RefSeq" id="WP_346086653.1">
    <property type="nucleotide sequence ID" value="NZ_BAAAZK010000007.1"/>
</dbReference>
<keyword evidence="3" id="KW-1015">Disulfide bond</keyword>
<dbReference type="PANTHER" id="PTHR42852">
    <property type="entry name" value="THIOL:DISULFIDE INTERCHANGE PROTEIN DSBE"/>
    <property type="match status" value="1"/>
</dbReference>
<dbReference type="PROSITE" id="PS51352">
    <property type="entry name" value="THIOREDOXIN_2"/>
    <property type="match status" value="1"/>
</dbReference>
<proteinExistence type="predicted"/>
<organism evidence="6 7">
    <name type="scientific">Sphingobacterium ginsenosidimutans</name>
    <dbReference type="NCBI Taxonomy" id="687845"/>
    <lineage>
        <taxon>Bacteria</taxon>
        <taxon>Pseudomonadati</taxon>
        <taxon>Bacteroidota</taxon>
        <taxon>Sphingobacteriia</taxon>
        <taxon>Sphingobacteriales</taxon>
        <taxon>Sphingobacteriaceae</taxon>
        <taxon>Sphingobacterium</taxon>
    </lineage>
</organism>
<dbReference type="PANTHER" id="PTHR42852:SF6">
    <property type="entry name" value="THIOL:DISULFIDE INTERCHANGE PROTEIN DSBE"/>
    <property type="match status" value="1"/>
</dbReference>
<gene>
    <name evidence="6" type="ORF">GCM10022218_29230</name>
</gene>
<dbReference type="Pfam" id="PF13905">
    <property type="entry name" value="Thioredoxin_8"/>
    <property type="match status" value="1"/>
</dbReference>
<evidence type="ECO:0000256" key="4">
    <source>
        <dbReference type="ARBA" id="ARBA00023284"/>
    </source>
</evidence>
<evidence type="ECO:0000256" key="2">
    <source>
        <dbReference type="ARBA" id="ARBA00022748"/>
    </source>
</evidence>
<feature type="domain" description="Thioredoxin" evidence="5">
    <location>
        <begin position="238"/>
        <end position="381"/>
    </location>
</feature>
<dbReference type="InterPro" id="IPR050553">
    <property type="entry name" value="Thioredoxin_ResA/DsbE_sf"/>
</dbReference>
<keyword evidence="4" id="KW-0676">Redox-active center</keyword>
<dbReference type="InterPro" id="IPR036249">
    <property type="entry name" value="Thioredoxin-like_sf"/>
</dbReference>
<keyword evidence="7" id="KW-1185">Reference proteome</keyword>
<dbReference type="InterPro" id="IPR012336">
    <property type="entry name" value="Thioredoxin-like_fold"/>
</dbReference>